<evidence type="ECO:0000256" key="5">
    <source>
        <dbReference type="ARBA" id="ARBA00022989"/>
    </source>
</evidence>
<keyword evidence="9" id="KW-0676">Redox-active center</keyword>
<name>A0A1G2S6M3_9BACT</name>
<keyword evidence="5 10" id="KW-1133">Transmembrane helix</keyword>
<dbReference type="Pfam" id="PF07884">
    <property type="entry name" value="VKOR"/>
    <property type="match status" value="1"/>
</dbReference>
<evidence type="ECO:0000256" key="6">
    <source>
        <dbReference type="ARBA" id="ARBA00023002"/>
    </source>
</evidence>
<feature type="transmembrane region" description="Helical" evidence="10">
    <location>
        <begin position="57"/>
        <end position="74"/>
    </location>
</feature>
<dbReference type="CDD" id="cd12916">
    <property type="entry name" value="VKOR_1"/>
    <property type="match status" value="1"/>
</dbReference>
<reference evidence="12 13" key="1">
    <citation type="journal article" date="2016" name="Nat. Commun.">
        <title>Thousands of microbial genomes shed light on interconnected biogeochemical processes in an aquifer system.</title>
        <authorList>
            <person name="Anantharaman K."/>
            <person name="Brown C.T."/>
            <person name="Hug L.A."/>
            <person name="Sharon I."/>
            <person name="Castelle C.J."/>
            <person name="Probst A.J."/>
            <person name="Thomas B.C."/>
            <person name="Singh A."/>
            <person name="Wilkins M.J."/>
            <person name="Karaoz U."/>
            <person name="Brodie E.L."/>
            <person name="Williams K.H."/>
            <person name="Hubbard S.S."/>
            <person name="Banfield J.F."/>
        </authorList>
    </citation>
    <scope>NUCLEOTIDE SEQUENCE [LARGE SCALE GENOMIC DNA]</scope>
</reference>
<comment type="caution">
    <text evidence="12">The sequence shown here is derived from an EMBL/GenBank/DDBJ whole genome shotgun (WGS) entry which is preliminary data.</text>
</comment>
<dbReference type="Proteomes" id="UP000176997">
    <property type="component" value="Unassembled WGS sequence"/>
</dbReference>
<feature type="transmembrane region" description="Helical" evidence="10">
    <location>
        <begin position="109"/>
        <end position="133"/>
    </location>
</feature>
<dbReference type="AlphaFoldDB" id="A0A1G2S6M3"/>
<evidence type="ECO:0000313" key="12">
    <source>
        <dbReference type="EMBL" id="OHA80753.1"/>
    </source>
</evidence>
<sequence>MTATLGIFILALMGIGECAYLFLSRMRDQEPVCMIGSECHTVLGDVHNKTVGIHNDLLGIIFYGGVAVVTLLLLGNTPHAMFLTNIERLIVSAGVVMSLYFVYLEWRVIRAWCFWCTVSAITTWIMAAVLLVAHIG</sequence>
<dbReference type="Gene3D" id="1.20.1440.130">
    <property type="entry name" value="VKOR domain"/>
    <property type="match status" value="1"/>
</dbReference>
<feature type="domain" description="Vitamin K epoxide reductase" evidence="11">
    <location>
        <begin position="2"/>
        <end position="134"/>
    </location>
</feature>
<keyword evidence="7 10" id="KW-0472">Membrane</keyword>
<evidence type="ECO:0000256" key="3">
    <source>
        <dbReference type="ARBA" id="ARBA00022692"/>
    </source>
</evidence>
<dbReference type="InterPro" id="IPR044698">
    <property type="entry name" value="VKOR/LTO1"/>
</dbReference>
<evidence type="ECO:0000256" key="10">
    <source>
        <dbReference type="SAM" id="Phobius"/>
    </source>
</evidence>
<accession>A0A1G2S6M3</accession>
<dbReference type="GO" id="GO:0048038">
    <property type="term" value="F:quinone binding"/>
    <property type="evidence" value="ECO:0007669"/>
    <property type="project" value="UniProtKB-KW"/>
</dbReference>
<dbReference type="SMART" id="SM00756">
    <property type="entry name" value="VKc"/>
    <property type="match status" value="1"/>
</dbReference>
<organism evidence="12 13">
    <name type="scientific">Candidatus Yonathbacteria bacterium RIFCSPHIGHO2_01_FULL_51_10</name>
    <dbReference type="NCBI Taxonomy" id="1802723"/>
    <lineage>
        <taxon>Bacteria</taxon>
        <taxon>Candidatus Yonathiibacteriota</taxon>
    </lineage>
</organism>
<evidence type="ECO:0000256" key="2">
    <source>
        <dbReference type="ARBA" id="ARBA00006214"/>
    </source>
</evidence>
<gene>
    <name evidence="12" type="ORF">A2675_01220</name>
</gene>
<proteinExistence type="inferred from homology"/>
<evidence type="ECO:0000259" key="11">
    <source>
        <dbReference type="SMART" id="SM00756"/>
    </source>
</evidence>
<keyword evidence="4" id="KW-0874">Quinone</keyword>
<evidence type="ECO:0000256" key="7">
    <source>
        <dbReference type="ARBA" id="ARBA00023136"/>
    </source>
</evidence>
<dbReference type="InterPro" id="IPR012932">
    <property type="entry name" value="VKOR"/>
</dbReference>
<dbReference type="GO" id="GO:0016491">
    <property type="term" value="F:oxidoreductase activity"/>
    <property type="evidence" value="ECO:0007669"/>
    <property type="project" value="UniProtKB-KW"/>
</dbReference>
<dbReference type="EMBL" id="MHUS01000018">
    <property type="protein sequence ID" value="OHA80753.1"/>
    <property type="molecule type" value="Genomic_DNA"/>
</dbReference>
<evidence type="ECO:0000256" key="1">
    <source>
        <dbReference type="ARBA" id="ARBA00004141"/>
    </source>
</evidence>
<dbReference type="STRING" id="1802723.A2675_01220"/>
<comment type="similarity">
    <text evidence="2">Belongs to the VKOR family.</text>
</comment>
<evidence type="ECO:0000256" key="4">
    <source>
        <dbReference type="ARBA" id="ARBA00022719"/>
    </source>
</evidence>
<evidence type="ECO:0000256" key="9">
    <source>
        <dbReference type="ARBA" id="ARBA00023284"/>
    </source>
</evidence>
<evidence type="ECO:0000313" key="13">
    <source>
        <dbReference type="Proteomes" id="UP000176997"/>
    </source>
</evidence>
<protein>
    <recommendedName>
        <fullName evidence="11">Vitamin K epoxide reductase domain-containing protein</fullName>
    </recommendedName>
</protein>
<keyword evidence="3 10" id="KW-0812">Transmembrane</keyword>
<evidence type="ECO:0000256" key="8">
    <source>
        <dbReference type="ARBA" id="ARBA00023157"/>
    </source>
</evidence>
<keyword evidence="8" id="KW-1015">Disulfide bond</keyword>
<dbReference type="GO" id="GO:0016020">
    <property type="term" value="C:membrane"/>
    <property type="evidence" value="ECO:0007669"/>
    <property type="project" value="UniProtKB-SubCell"/>
</dbReference>
<keyword evidence="6" id="KW-0560">Oxidoreductase</keyword>
<feature type="transmembrane region" description="Helical" evidence="10">
    <location>
        <begin position="86"/>
        <end position="103"/>
    </location>
</feature>
<dbReference type="InterPro" id="IPR038354">
    <property type="entry name" value="VKOR_sf"/>
</dbReference>
<comment type="subcellular location">
    <subcellularLocation>
        <location evidence="1">Membrane</location>
        <topology evidence="1">Multi-pass membrane protein</topology>
    </subcellularLocation>
</comment>